<name>A0ABS0N112_9SPHN</name>
<evidence type="ECO:0000313" key="1">
    <source>
        <dbReference type="EMBL" id="MBH5321654.1"/>
    </source>
</evidence>
<keyword evidence="1" id="KW-0804">Transcription</keyword>
<proteinExistence type="predicted"/>
<keyword evidence="1" id="KW-0240">DNA-directed RNA polymerase</keyword>
<keyword evidence="2" id="KW-1185">Reference proteome</keyword>
<protein>
    <submittedName>
        <fullName evidence="1">DNA-directed RNA polymerase subunit beta</fullName>
    </submittedName>
</protein>
<organism evidence="1 2">
    <name type="scientific">Aurantiacibacter sediminis</name>
    <dbReference type="NCBI Taxonomy" id="2793064"/>
    <lineage>
        <taxon>Bacteria</taxon>
        <taxon>Pseudomonadati</taxon>
        <taxon>Pseudomonadota</taxon>
        <taxon>Alphaproteobacteria</taxon>
        <taxon>Sphingomonadales</taxon>
        <taxon>Erythrobacteraceae</taxon>
        <taxon>Aurantiacibacter</taxon>
    </lineage>
</organism>
<dbReference type="GO" id="GO:0000428">
    <property type="term" value="C:DNA-directed RNA polymerase complex"/>
    <property type="evidence" value="ECO:0007669"/>
    <property type="project" value="UniProtKB-KW"/>
</dbReference>
<sequence length="147" mass="15724">MSHIRKSSPTTAQVAVANLVAKLSRMPRIGDYGIDAAKTVMALRLVALCSKSGHDPMAELTKRLNDVGAAKNMLALLDRCGALWPEAVHVHRPCCAELSPDETIIAGMAQAASDGDHRAFDKVLDGFIPAAQREGLFAEALMVMETL</sequence>
<evidence type="ECO:0000313" key="2">
    <source>
        <dbReference type="Proteomes" id="UP000602442"/>
    </source>
</evidence>
<comment type="caution">
    <text evidence="1">The sequence shown here is derived from an EMBL/GenBank/DDBJ whole genome shotgun (WGS) entry which is preliminary data.</text>
</comment>
<accession>A0ABS0N112</accession>
<dbReference type="EMBL" id="JAEANY010000001">
    <property type="protein sequence ID" value="MBH5321654.1"/>
    <property type="molecule type" value="Genomic_DNA"/>
</dbReference>
<reference evidence="1 2" key="1">
    <citation type="submission" date="2020-11" db="EMBL/GenBank/DDBJ databases">
        <title>Erythrobacter sediminis sp. nov., a marine bacterium from a tidal flat of Garorim Bay.</title>
        <authorList>
            <person name="Kim D."/>
            <person name="Yoo Y."/>
            <person name="Kim J.-J."/>
        </authorList>
    </citation>
    <scope>NUCLEOTIDE SEQUENCE [LARGE SCALE GENOMIC DNA]</scope>
    <source>
        <strain evidence="1 2">JGD-13</strain>
    </source>
</reference>
<dbReference type="RefSeq" id="WP_197920294.1">
    <property type="nucleotide sequence ID" value="NZ_CAWPTA010000006.1"/>
</dbReference>
<gene>
    <name evidence="1" type="ORF">I5L03_03520</name>
</gene>
<dbReference type="Proteomes" id="UP000602442">
    <property type="component" value="Unassembled WGS sequence"/>
</dbReference>